<organism evidence="7 8">
    <name type="scientific">Lacimonas salitolerans</name>
    <dbReference type="NCBI Taxonomy" id="1323750"/>
    <lineage>
        <taxon>Bacteria</taxon>
        <taxon>Pseudomonadati</taxon>
        <taxon>Pseudomonadota</taxon>
        <taxon>Alphaproteobacteria</taxon>
        <taxon>Rhodobacterales</taxon>
        <taxon>Paracoccaceae</taxon>
        <taxon>Lacimonas</taxon>
    </lineage>
</organism>
<dbReference type="Pfam" id="PF04893">
    <property type="entry name" value="Yip1"/>
    <property type="match status" value="1"/>
</dbReference>
<feature type="transmembrane region" description="Helical" evidence="5">
    <location>
        <begin position="134"/>
        <end position="151"/>
    </location>
</feature>
<dbReference type="InterPro" id="IPR006977">
    <property type="entry name" value="Yip1_dom"/>
</dbReference>
<protein>
    <submittedName>
        <fullName evidence="7">Yip1 family protein</fullName>
    </submittedName>
</protein>
<keyword evidence="8" id="KW-1185">Reference proteome</keyword>
<comment type="subcellular location">
    <subcellularLocation>
        <location evidence="1">Membrane</location>
        <topology evidence="1">Multi-pass membrane protein</topology>
    </subcellularLocation>
</comment>
<dbReference type="EMBL" id="JBHUDD010000150">
    <property type="protein sequence ID" value="MFD1511003.1"/>
    <property type="molecule type" value="Genomic_DNA"/>
</dbReference>
<evidence type="ECO:0000256" key="2">
    <source>
        <dbReference type="ARBA" id="ARBA00022692"/>
    </source>
</evidence>
<evidence type="ECO:0000256" key="1">
    <source>
        <dbReference type="ARBA" id="ARBA00004141"/>
    </source>
</evidence>
<proteinExistence type="predicted"/>
<keyword evidence="4 5" id="KW-0472">Membrane</keyword>
<feature type="transmembrane region" description="Helical" evidence="5">
    <location>
        <begin position="31"/>
        <end position="50"/>
    </location>
</feature>
<evidence type="ECO:0000313" key="7">
    <source>
        <dbReference type="EMBL" id="MFD1511003.1"/>
    </source>
</evidence>
<evidence type="ECO:0000259" key="6">
    <source>
        <dbReference type="Pfam" id="PF04893"/>
    </source>
</evidence>
<feature type="transmembrane region" description="Helical" evidence="5">
    <location>
        <begin position="103"/>
        <end position="128"/>
    </location>
</feature>
<keyword evidence="3 5" id="KW-1133">Transmembrane helix</keyword>
<evidence type="ECO:0000313" key="8">
    <source>
        <dbReference type="Proteomes" id="UP001597186"/>
    </source>
</evidence>
<evidence type="ECO:0000256" key="5">
    <source>
        <dbReference type="SAM" id="Phobius"/>
    </source>
</evidence>
<evidence type="ECO:0000256" key="3">
    <source>
        <dbReference type="ARBA" id="ARBA00022989"/>
    </source>
</evidence>
<reference evidence="8" key="1">
    <citation type="journal article" date="2019" name="Int. J. Syst. Evol. Microbiol.">
        <title>The Global Catalogue of Microorganisms (GCM) 10K type strain sequencing project: providing services to taxonomists for standard genome sequencing and annotation.</title>
        <authorList>
            <consortium name="The Broad Institute Genomics Platform"/>
            <consortium name="The Broad Institute Genome Sequencing Center for Infectious Disease"/>
            <person name="Wu L."/>
            <person name="Ma J."/>
        </authorList>
    </citation>
    <scope>NUCLEOTIDE SEQUENCE [LARGE SCALE GENOMIC DNA]</scope>
    <source>
        <strain evidence="8">CGMCC 1.12477</strain>
    </source>
</reference>
<comment type="caution">
    <text evidence="7">The sequence shown here is derived from an EMBL/GenBank/DDBJ whole genome shotgun (WGS) entry which is preliminary data.</text>
</comment>
<feature type="domain" description="Yip1" evidence="6">
    <location>
        <begin position="11"/>
        <end position="178"/>
    </location>
</feature>
<evidence type="ECO:0000256" key="4">
    <source>
        <dbReference type="ARBA" id="ARBA00023136"/>
    </source>
</evidence>
<feature type="transmembrane region" description="Helical" evidence="5">
    <location>
        <begin position="70"/>
        <end position="91"/>
    </location>
</feature>
<accession>A0ABW4ELS7</accession>
<sequence length="196" mass="20568">MTGLKELVVQTVKDPRGAAEWVLAQQVERSILWMALVLATALNALLFGVSNFLFPTNMEMPLAGLFSNPLLYATVQGGGLVITIFVLTWVGGMMGGRGSLDDVLIVLTWLQFMRVLAQALVIGVGVILPALGGVLSLAILVLSIWILLHFINAAHGFGSLGKAFLVLFLAALGVSFGISIILTLIGVSAGGIPADV</sequence>
<feature type="transmembrane region" description="Helical" evidence="5">
    <location>
        <begin position="163"/>
        <end position="187"/>
    </location>
</feature>
<gene>
    <name evidence="7" type="ORF">ACFTOW_16590</name>
</gene>
<keyword evidence="2 5" id="KW-0812">Transmembrane</keyword>
<dbReference type="RefSeq" id="WP_379917748.1">
    <property type="nucleotide sequence ID" value="NZ_JBHUDD010000150.1"/>
</dbReference>
<name>A0ABW4ELS7_9RHOB</name>
<dbReference type="Proteomes" id="UP001597186">
    <property type="component" value="Unassembled WGS sequence"/>
</dbReference>